<keyword evidence="2" id="KW-0564">Palmitate</keyword>
<dbReference type="Gene3D" id="2.20.200.10">
    <property type="entry name" value="Outer membrane efflux proteins (OEP)"/>
    <property type="match status" value="1"/>
</dbReference>
<comment type="subcellular location">
    <subcellularLocation>
        <location evidence="2">Cell membrane</location>
        <topology evidence="2">Lipid-anchor</topology>
    </subcellularLocation>
</comment>
<comment type="caution">
    <text evidence="3">The sequence shown here is derived from an EMBL/GenBank/DDBJ whole genome shotgun (WGS) entry which is preliminary data.</text>
</comment>
<dbReference type="RefSeq" id="WP_233370631.1">
    <property type="nucleotide sequence ID" value="NZ_JAJTWU010000002.1"/>
</dbReference>
<dbReference type="Gene3D" id="1.20.1600.10">
    <property type="entry name" value="Outer membrane efflux proteins (OEP)"/>
    <property type="match status" value="1"/>
</dbReference>
<keyword evidence="2" id="KW-0472">Membrane</keyword>
<dbReference type="InterPro" id="IPR003423">
    <property type="entry name" value="OMP_efflux"/>
</dbReference>
<dbReference type="Pfam" id="PF02321">
    <property type="entry name" value="OEP"/>
    <property type="match status" value="2"/>
</dbReference>
<organism evidence="3 4">
    <name type="scientific">Pelomonas cellulosilytica</name>
    <dbReference type="NCBI Taxonomy" id="2906762"/>
    <lineage>
        <taxon>Bacteria</taxon>
        <taxon>Pseudomonadati</taxon>
        <taxon>Pseudomonadota</taxon>
        <taxon>Betaproteobacteria</taxon>
        <taxon>Burkholderiales</taxon>
        <taxon>Sphaerotilaceae</taxon>
        <taxon>Roseateles</taxon>
    </lineage>
</organism>
<feature type="chain" id="PRO_5044987421" evidence="2">
    <location>
        <begin position="27"/>
        <end position="465"/>
    </location>
</feature>
<evidence type="ECO:0000313" key="3">
    <source>
        <dbReference type="EMBL" id="MCE4553903.1"/>
    </source>
</evidence>
<dbReference type="NCBIfam" id="TIGR01845">
    <property type="entry name" value="outer_NodT"/>
    <property type="match status" value="1"/>
</dbReference>
<feature type="signal peptide" evidence="2">
    <location>
        <begin position="1"/>
        <end position="26"/>
    </location>
</feature>
<dbReference type="SUPFAM" id="SSF56954">
    <property type="entry name" value="Outer membrane efflux proteins (OEP)"/>
    <property type="match status" value="1"/>
</dbReference>
<keyword evidence="2" id="KW-1134">Transmembrane beta strand</keyword>
<keyword evidence="4" id="KW-1185">Reference proteome</keyword>
<sequence length="465" mass="49267">MKPHSLSPVTWRLLALPAALVLAACAQPPVASVPPPATPAQWRNAAGSEALRTDWWQGFGDATLTRLIGEALAHNQDLRQAAARVAEARAMAAAQHAAFWPTLDAGAGATRSRSVSDVTLKPYLSTGHQELFQAAYEVDLWGRIDALARAADNGEEASRAARDAVALSVAATVAQTYIGLLELDAQLDLAKHTLASRERSLTLVRQRRDAGYASALELAQAEADRHAGAQALPQLARALERQEAQLNLLLGRASGPVERGGGLAALQPCAVPDAGLPSELLRRRPDLRAAELQVVASDAQLAAARAQWLPALRLNASLGHVGASVLHGDPFTIWSLGGSVLAPIFNGGRLQALADASAARRDQALAGYERTVLGAWAEVETQLNGQEQQQAQLRDALAQRQAVADALRIATRRFREGYASRQDELVAERNLLAAEQGVLSLQSALLQTQVGLFRALGGGWTGASP</sequence>
<gene>
    <name evidence="3" type="ORF">LXT13_05495</name>
</gene>
<accession>A0ABS8XT46</accession>
<keyword evidence="2" id="KW-0732">Signal</keyword>
<dbReference type="InterPro" id="IPR010131">
    <property type="entry name" value="MdtP/NodT-like"/>
</dbReference>
<evidence type="ECO:0000313" key="4">
    <source>
        <dbReference type="Proteomes" id="UP001200741"/>
    </source>
</evidence>
<dbReference type="Proteomes" id="UP001200741">
    <property type="component" value="Unassembled WGS sequence"/>
</dbReference>
<keyword evidence="2" id="KW-0449">Lipoprotein</keyword>
<dbReference type="PROSITE" id="PS51257">
    <property type="entry name" value="PROKAR_LIPOPROTEIN"/>
    <property type="match status" value="1"/>
</dbReference>
<name>A0ABS8XT46_9BURK</name>
<proteinExistence type="inferred from homology"/>
<reference evidence="3 4" key="1">
    <citation type="submission" date="2021-12" db="EMBL/GenBank/DDBJ databases">
        <title>Genome seq of P8.</title>
        <authorList>
            <person name="Seo T."/>
        </authorList>
    </citation>
    <scope>NUCLEOTIDE SEQUENCE [LARGE SCALE GENOMIC DNA]</scope>
    <source>
        <strain evidence="3 4">P8</strain>
    </source>
</reference>
<evidence type="ECO:0000256" key="2">
    <source>
        <dbReference type="RuleBase" id="RU362097"/>
    </source>
</evidence>
<dbReference type="EMBL" id="JAJTWU010000002">
    <property type="protein sequence ID" value="MCE4553903.1"/>
    <property type="molecule type" value="Genomic_DNA"/>
</dbReference>
<evidence type="ECO:0000256" key="1">
    <source>
        <dbReference type="ARBA" id="ARBA00007613"/>
    </source>
</evidence>
<protein>
    <submittedName>
        <fullName evidence="3">Efflux transporter outer membrane subunit</fullName>
    </submittedName>
</protein>
<dbReference type="PANTHER" id="PTHR30203">
    <property type="entry name" value="OUTER MEMBRANE CATION EFFLUX PROTEIN"/>
    <property type="match status" value="1"/>
</dbReference>
<dbReference type="PANTHER" id="PTHR30203:SF33">
    <property type="entry name" value="BLR4455 PROTEIN"/>
    <property type="match status" value="1"/>
</dbReference>
<keyword evidence="2" id="KW-0812">Transmembrane</keyword>
<comment type="similarity">
    <text evidence="1 2">Belongs to the outer membrane factor (OMF) (TC 1.B.17) family.</text>
</comment>